<dbReference type="STRING" id="1178515.SY83_21900"/>
<sequence>MRKSMNSKIVWIVIAIASVTMLVACSGQIVTRYEQNAVTTPDSAPAKDGEIISFAFPTELNTQLQKELIGVFNESAGDMKAKAMPIPSDRYNQTLNMLMTSGSGPDIFYLHPEWLTSYIDKNWLHPIDSDSTFRRYPDWAVDYGTLGETTYTVFSRGFILRLLYNQDLFEWAGLRSDEPPATSTEFVQAAEQISAKGLGFKKYGYALPAGDEWEGYIRNVEMLSSYSGHHITNPSSGTFEFSKLYPWLEAWLELKKERGLFPGEASLKTNTAISLFKEGSVAMVLASNREIHSLFEDTDVPFRWSIAPPMKGSNDDQLNEYIIPDGLYVINRKTANPTLSLKLWEYLHSYEVEHRLLEESHMIPTAMDVIAKETEQGRPVFDLYNFPLTDTISHYTYPFFNHRKYASDYISSKGRAQAYRSVLEDNQPLDSVLREMDESLDEKFIQ</sequence>
<accession>A0A172TNE2</accession>
<dbReference type="Gene3D" id="3.40.190.10">
    <property type="entry name" value="Periplasmic binding protein-like II"/>
    <property type="match status" value="1"/>
</dbReference>
<dbReference type="OrthoDB" id="2544341at2"/>
<dbReference type="KEGG" id="pswu:SY83_21900"/>
<dbReference type="SUPFAM" id="SSF53850">
    <property type="entry name" value="Periplasmic binding protein-like II"/>
    <property type="match status" value="1"/>
</dbReference>
<dbReference type="EMBL" id="CP011388">
    <property type="protein sequence ID" value="ANE48496.1"/>
    <property type="molecule type" value="Genomic_DNA"/>
</dbReference>
<dbReference type="Pfam" id="PF01547">
    <property type="entry name" value="SBP_bac_1"/>
    <property type="match status" value="1"/>
</dbReference>
<name>A0A172TNE2_9BACL</name>
<evidence type="ECO:0000313" key="1">
    <source>
        <dbReference type="EMBL" id="ANE48496.1"/>
    </source>
</evidence>
<proteinExistence type="predicted"/>
<evidence type="ECO:0008006" key="3">
    <source>
        <dbReference type="Google" id="ProtNLM"/>
    </source>
</evidence>
<gene>
    <name evidence="1" type="ORF">SY83_21900</name>
</gene>
<dbReference type="RefSeq" id="WP_068610419.1">
    <property type="nucleotide sequence ID" value="NZ_CP011388.1"/>
</dbReference>
<dbReference type="InterPro" id="IPR006059">
    <property type="entry name" value="SBP"/>
</dbReference>
<dbReference type="PROSITE" id="PS51257">
    <property type="entry name" value="PROKAR_LIPOPROTEIN"/>
    <property type="match status" value="1"/>
</dbReference>
<reference evidence="1 2" key="1">
    <citation type="submission" date="2015-01" db="EMBL/GenBank/DDBJ databases">
        <title>Paenibacillus swuensis/DY6/whole genome sequencing.</title>
        <authorList>
            <person name="Kim M.K."/>
            <person name="Srinivasan S."/>
            <person name="Lee J.-J."/>
        </authorList>
    </citation>
    <scope>NUCLEOTIDE SEQUENCE [LARGE SCALE GENOMIC DNA]</scope>
    <source>
        <strain evidence="1 2">DY6</strain>
    </source>
</reference>
<dbReference type="PANTHER" id="PTHR43649">
    <property type="entry name" value="ARABINOSE-BINDING PROTEIN-RELATED"/>
    <property type="match status" value="1"/>
</dbReference>
<dbReference type="AlphaFoldDB" id="A0A172TNE2"/>
<dbReference type="PANTHER" id="PTHR43649:SF12">
    <property type="entry name" value="DIACETYLCHITOBIOSE BINDING PROTEIN DASA"/>
    <property type="match status" value="1"/>
</dbReference>
<evidence type="ECO:0000313" key="2">
    <source>
        <dbReference type="Proteomes" id="UP000076927"/>
    </source>
</evidence>
<dbReference type="PATRIC" id="fig|1178515.4.peg.4439"/>
<dbReference type="Proteomes" id="UP000076927">
    <property type="component" value="Chromosome"/>
</dbReference>
<dbReference type="InterPro" id="IPR050490">
    <property type="entry name" value="Bact_solute-bd_prot1"/>
</dbReference>
<organism evidence="1 2">
    <name type="scientific">Paenibacillus swuensis</name>
    <dbReference type="NCBI Taxonomy" id="1178515"/>
    <lineage>
        <taxon>Bacteria</taxon>
        <taxon>Bacillati</taxon>
        <taxon>Bacillota</taxon>
        <taxon>Bacilli</taxon>
        <taxon>Bacillales</taxon>
        <taxon>Paenibacillaceae</taxon>
        <taxon>Paenibacillus</taxon>
    </lineage>
</organism>
<protein>
    <recommendedName>
        <fullName evidence="3">ABC transporter substrate-binding protein</fullName>
    </recommendedName>
</protein>
<keyword evidence="2" id="KW-1185">Reference proteome</keyword>